<evidence type="ECO:0000256" key="3">
    <source>
        <dbReference type="ARBA" id="ARBA00022827"/>
    </source>
</evidence>
<comment type="cofactor">
    <cofactor evidence="1">
        <name>FAD</name>
        <dbReference type="ChEBI" id="CHEBI:57692"/>
    </cofactor>
</comment>
<proteinExistence type="predicted"/>
<sequence length="539" mass="59604">MEFVSYFDYEKFAPVVPKTLQGRDQTRHQVAVVGGGPVGFAVALGLARQGISSVVLEADDSVCLGSRAGCVTSRTLEIFEQTGVAEPIMRQGLPWAEGWSYYRTEEVLHLEVPQDPAARFPRLVNIQQCYIEQYMLDSIRANYADLIEIRWQNRMEAMRQVDGGVELDVSTPEGSYTLSADWVVGTDGAHSAVRKALGARFVGTRYDGQYIIADIKMKSELPAGRRAWFDPPSNPGATLLLHKHRDDLWRFDYQLREDEDPEEAVKPENVLERIRSHLELIGEHAPWEPVWISLYRASCLTLESYRHGRVLLAGDAAHLVPIFGVRGLNSGMEDVNNLVWKLAFVMKGQASEKLLDTYTPERVFATRENMRHASKSAEFMAPPAPAFALMRSAVLGLAADHPWVRRLIDPRQSTTVGYPTSPLNQSAEDAAFSAGPRSGFAFLDGPLPQGGHLCQHIGPGFTVMAFDPVPELAAQVTAQNLHVKLLKLDAKGEIGQRYDAQAGTVYLIRPDGNVLARWRHADASAIAQAIELCCQGGSL</sequence>
<dbReference type="NCBIfam" id="NF006002">
    <property type="entry name" value="PRK08132.1"/>
    <property type="match status" value="1"/>
</dbReference>
<reference evidence="5 6" key="1">
    <citation type="submission" date="2024-06" db="EMBL/GenBank/DDBJ databases">
        <title>Sorghum-associated microbial communities from plants grown in Nebraska, USA.</title>
        <authorList>
            <person name="Schachtman D."/>
        </authorList>
    </citation>
    <scope>NUCLEOTIDE SEQUENCE [LARGE SCALE GENOMIC DNA]</scope>
    <source>
        <strain evidence="5 6">2709</strain>
    </source>
</reference>
<evidence type="ECO:0000313" key="5">
    <source>
        <dbReference type="EMBL" id="MET4577261.1"/>
    </source>
</evidence>
<comment type="caution">
    <text evidence="5">The sequence shown here is derived from an EMBL/GenBank/DDBJ whole genome shotgun (WGS) entry which is preliminary data.</text>
</comment>
<keyword evidence="3" id="KW-0274">FAD</keyword>
<dbReference type="EMBL" id="JBEPSH010000004">
    <property type="protein sequence ID" value="MET4577261.1"/>
    <property type="molecule type" value="Genomic_DNA"/>
</dbReference>
<feature type="domain" description="FAD-binding" evidence="4">
    <location>
        <begin position="28"/>
        <end position="370"/>
    </location>
</feature>
<dbReference type="SUPFAM" id="SSF51905">
    <property type="entry name" value="FAD/NAD(P)-binding domain"/>
    <property type="match status" value="1"/>
</dbReference>
<dbReference type="PRINTS" id="PR00420">
    <property type="entry name" value="RNGMNOXGNASE"/>
</dbReference>
<dbReference type="Proteomes" id="UP001549320">
    <property type="component" value="Unassembled WGS sequence"/>
</dbReference>
<accession>A0ABV2Q8B1</accession>
<dbReference type="Gene3D" id="3.40.30.120">
    <property type="match status" value="1"/>
</dbReference>
<name>A0ABV2Q8B1_9BURK</name>
<organism evidence="5 6">
    <name type="scientific">Ottowia thiooxydans</name>
    <dbReference type="NCBI Taxonomy" id="219182"/>
    <lineage>
        <taxon>Bacteria</taxon>
        <taxon>Pseudomonadati</taxon>
        <taxon>Pseudomonadota</taxon>
        <taxon>Betaproteobacteria</taxon>
        <taxon>Burkholderiales</taxon>
        <taxon>Comamonadaceae</taxon>
        <taxon>Ottowia</taxon>
    </lineage>
</organism>
<protein>
    <submittedName>
        <fullName evidence="5">3-(3-hydroxy-phenyl)propionate hydroxylase</fullName>
        <ecNumber evidence="5">1.14.13.127</ecNumber>
    </submittedName>
</protein>
<evidence type="ECO:0000256" key="1">
    <source>
        <dbReference type="ARBA" id="ARBA00001974"/>
    </source>
</evidence>
<dbReference type="Pfam" id="PF01494">
    <property type="entry name" value="FAD_binding_3"/>
    <property type="match status" value="1"/>
</dbReference>
<dbReference type="Gene3D" id="3.50.50.60">
    <property type="entry name" value="FAD/NAD(P)-binding domain"/>
    <property type="match status" value="1"/>
</dbReference>
<dbReference type="InterPro" id="IPR050641">
    <property type="entry name" value="RIFMO-like"/>
</dbReference>
<dbReference type="PANTHER" id="PTHR43004:SF19">
    <property type="entry name" value="BINDING MONOOXYGENASE, PUTATIVE (JCVI)-RELATED"/>
    <property type="match status" value="1"/>
</dbReference>
<evidence type="ECO:0000313" key="6">
    <source>
        <dbReference type="Proteomes" id="UP001549320"/>
    </source>
</evidence>
<dbReference type="Gene3D" id="3.30.70.2450">
    <property type="match status" value="1"/>
</dbReference>
<keyword evidence="6" id="KW-1185">Reference proteome</keyword>
<dbReference type="InterPro" id="IPR036188">
    <property type="entry name" value="FAD/NAD-bd_sf"/>
</dbReference>
<dbReference type="InterPro" id="IPR002938">
    <property type="entry name" value="FAD-bd"/>
</dbReference>
<dbReference type="RefSeq" id="WP_354443484.1">
    <property type="nucleotide sequence ID" value="NZ_JBEPSH010000004.1"/>
</dbReference>
<dbReference type="EC" id="1.14.13.127" evidence="5"/>
<dbReference type="GO" id="GO:0008688">
    <property type="term" value="F:3-(3-hydroxyphenyl)propionate hydroxylase activity"/>
    <property type="evidence" value="ECO:0007669"/>
    <property type="project" value="UniProtKB-EC"/>
</dbReference>
<evidence type="ECO:0000256" key="2">
    <source>
        <dbReference type="ARBA" id="ARBA00022630"/>
    </source>
</evidence>
<keyword evidence="2" id="KW-0285">Flavoprotein</keyword>
<gene>
    <name evidence="5" type="ORF">ABIE13_002372</name>
</gene>
<dbReference type="PANTHER" id="PTHR43004">
    <property type="entry name" value="TRK SYSTEM POTASSIUM UPTAKE PROTEIN"/>
    <property type="match status" value="1"/>
</dbReference>
<keyword evidence="5" id="KW-0560">Oxidoreductase</keyword>
<evidence type="ECO:0000259" key="4">
    <source>
        <dbReference type="Pfam" id="PF01494"/>
    </source>
</evidence>